<feature type="domain" description="tRNA ligase phosphodiesterase" evidence="18">
    <location>
        <begin position="562"/>
        <end position="823"/>
    </location>
</feature>
<gene>
    <name evidence="21" type="ORF">LAME_0H03532G</name>
</gene>
<comment type="catalytic activity">
    <reaction evidence="12 16">
        <text>ATP + (ribonucleotide)n-3'-hydroxyl + 5'-phospho-(ribonucleotide)m = (ribonucleotide)n+m + AMP + diphosphate.</text>
        <dbReference type="EC" id="6.5.1.3"/>
    </reaction>
</comment>
<evidence type="ECO:0000313" key="22">
    <source>
        <dbReference type="Proteomes" id="UP000191144"/>
    </source>
</evidence>
<dbReference type="Gene3D" id="3.40.50.300">
    <property type="entry name" value="P-loop containing nucleotide triphosphate hydrolases"/>
    <property type="match status" value="1"/>
</dbReference>
<evidence type="ECO:0000256" key="6">
    <source>
        <dbReference type="ARBA" id="ARBA00022741"/>
    </source>
</evidence>
<reference evidence="22" key="1">
    <citation type="submission" date="2016-03" db="EMBL/GenBank/DDBJ databases">
        <authorList>
            <person name="Devillers Hugo."/>
        </authorList>
    </citation>
    <scope>NUCLEOTIDE SEQUENCE [LARGE SCALE GENOMIC DNA]</scope>
</reference>
<evidence type="ECO:0000256" key="4">
    <source>
        <dbReference type="ARBA" id="ARBA00022694"/>
    </source>
</evidence>
<evidence type="ECO:0000256" key="1">
    <source>
        <dbReference type="ARBA" id="ARBA00012724"/>
    </source>
</evidence>
<keyword evidence="10" id="KW-0067">ATP-binding</keyword>
<dbReference type="PANTHER" id="PTHR32004:SF1">
    <property type="entry name" value="TRNA LIGASE"/>
    <property type="match status" value="1"/>
</dbReference>
<keyword evidence="9" id="KW-0378">Hydrolase</keyword>
<evidence type="ECO:0000256" key="5">
    <source>
        <dbReference type="ARBA" id="ARBA00022722"/>
    </source>
</evidence>
<evidence type="ECO:0000256" key="14">
    <source>
        <dbReference type="ARBA" id="ARBA00061627"/>
    </source>
</evidence>
<keyword evidence="8" id="KW-0418">Kinase</keyword>
<evidence type="ECO:0000256" key="11">
    <source>
        <dbReference type="ARBA" id="ARBA00023268"/>
    </source>
</evidence>
<dbReference type="GO" id="GO:0004519">
    <property type="term" value="F:endonuclease activity"/>
    <property type="evidence" value="ECO:0007669"/>
    <property type="project" value="UniProtKB-KW"/>
</dbReference>
<keyword evidence="2 16" id="KW-0436">Ligase</keyword>
<evidence type="ECO:0000256" key="2">
    <source>
        <dbReference type="ARBA" id="ARBA00022598"/>
    </source>
</evidence>
<dbReference type="Pfam" id="PF09511">
    <property type="entry name" value="RNA_lig_T4_1"/>
    <property type="match status" value="1"/>
</dbReference>
<evidence type="ECO:0000256" key="7">
    <source>
        <dbReference type="ARBA" id="ARBA00022759"/>
    </source>
</evidence>
<evidence type="ECO:0000256" key="3">
    <source>
        <dbReference type="ARBA" id="ARBA00022679"/>
    </source>
</evidence>
<dbReference type="AlphaFoldDB" id="A0A1G4KDR9"/>
<dbReference type="GO" id="GO:0003972">
    <property type="term" value="F:RNA ligase (ATP) activity"/>
    <property type="evidence" value="ECO:0007669"/>
    <property type="project" value="UniProtKB-UniRule"/>
</dbReference>
<evidence type="ECO:0000256" key="10">
    <source>
        <dbReference type="ARBA" id="ARBA00022840"/>
    </source>
</evidence>
<dbReference type="GO" id="GO:0051730">
    <property type="term" value="F:GTP-dependent polyribonucleotide 5'-hydroxyl-kinase activity"/>
    <property type="evidence" value="ECO:0007669"/>
    <property type="project" value="InterPro"/>
</dbReference>
<evidence type="ECO:0000256" key="15">
    <source>
        <dbReference type="ARBA" id="ARBA00073988"/>
    </source>
</evidence>
<evidence type="ECO:0000259" key="19">
    <source>
        <dbReference type="Pfam" id="PF08303"/>
    </source>
</evidence>
<feature type="active site" description="N6-AMP-lysine intermediate" evidence="17">
    <location>
        <position position="112"/>
    </location>
</feature>
<comment type="similarity">
    <text evidence="14 16">Belongs to the TRL1 family.</text>
</comment>
<dbReference type="PANTHER" id="PTHR32004">
    <property type="entry name" value="TRNA LIGASE"/>
    <property type="match status" value="1"/>
</dbReference>
<organism evidence="21 22">
    <name type="scientific">Lachancea meyersii CBS 8951</name>
    <dbReference type="NCBI Taxonomy" id="1266667"/>
    <lineage>
        <taxon>Eukaryota</taxon>
        <taxon>Fungi</taxon>
        <taxon>Dikarya</taxon>
        <taxon>Ascomycota</taxon>
        <taxon>Saccharomycotina</taxon>
        <taxon>Saccharomycetes</taxon>
        <taxon>Saccharomycetales</taxon>
        <taxon>Saccharomycetaceae</taxon>
        <taxon>Lachancea</taxon>
    </lineage>
</organism>
<keyword evidence="7" id="KW-0255">Endonuclease</keyword>
<evidence type="ECO:0000256" key="17">
    <source>
        <dbReference type="PIRSR" id="PIRSR019634-50"/>
    </source>
</evidence>
<dbReference type="InterPro" id="IPR027417">
    <property type="entry name" value="P-loop_NTPase"/>
</dbReference>
<dbReference type="Pfam" id="PF08303">
    <property type="entry name" value="tRNA_lig_kinase"/>
    <property type="match status" value="1"/>
</dbReference>
<keyword evidence="5" id="KW-0540">Nuclease</keyword>
<dbReference type="EMBL" id="LT598480">
    <property type="protein sequence ID" value="SCV02629.1"/>
    <property type="molecule type" value="Genomic_DNA"/>
</dbReference>
<evidence type="ECO:0000313" key="21">
    <source>
        <dbReference type="EMBL" id="SCV02629.1"/>
    </source>
</evidence>
<evidence type="ECO:0000256" key="12">
    <source>
        <dbReference type="ARBA" id="ARBA00034038"/>
    </source>
</evidence>
<name>A0A1G4KDR9_9SACH</name>
<protein>
    <recommendedName>
        <fullName evidence="15 16">tRNA ligase</fullName>
        <ecNumber evidence="1 16">6.5.1.3</ecNumber>
    </recommendedName>
</protein>
<comment type="function">
    <text evidence="13">One of the two proteins required for the splicing of precursor tRNA molecules containing introns. The ligation activity requires three enzymatic activities: phosphorylation of the 5' terminus of the 3' half-tRNA in the presence of ATP, opening of the 2'3'-cyclic phosphodiester bond of the 5' half-tRNA leaving a 2'-phosphomonoester and ligation of the two tRNA halves in an ATP-dependent reaction.</text>
</comment>
<dbReference type="InterPro" id="IPR012387">
    <property type="entry name" value="Trl1_fun"/>
</dbReference>
<dbReference type="InterPro" id="IPR015965">
    <property type="entry name" value="tRNA_lig_PDEase"/>
</dbReference>
<keyword evidence="11" id="KW-0511">Multifunctional enzyme</keyword>
<evidence type="ECO:0000259" key="18">
    <source>
        <dbReference type="Pfam" id="PF08302"/>
    </source>
</evidence>
<keyword evidence="6" id="KW-0547">Nucleotide-binding</keyword>
<dbReference type="EC" id="6.5.1.3" evidence="1 16"/>
<dbReference type="GO" id="GO:0005524">
    <property type="term" value="F:ATP binding"/>
    <property type="evidence" value="ECO:0007669"/>
    <property type="project" value="UniProtKB-UniRule"/>
</dbReference>
<evidence type="ECO:0000256" key="8">
    <source>
        <dbReference type="ARBA" id="ARBA00022777"/>
    </source>
</evidence>
<dbReference type="InterPro" id="IPR019039">
    <property type="entry name" value="T4-Rnl1-like_N"/>
</dbReference>
<dbReference type="Proteomes" id="UP000191144">
    <property type="component" value="Chromosome H"/>
</dbReference>
<dbReference type="Pfam" id="PF08302">
    <property type="entry name" value="tRNA_lig_CPD"/>
    <property type="match status" value="1"/>
</dbReference>
<dbReference type="GO" id="GO:0006388">
    <property type="term" value="P:tRNA splicing, via endonucleolytic cleavage and ligation"/>
    <property type="evidence" value="ECO:0007669"/>
    <property type="project" value="UniProtKB-UniRule"/>
</dbReference>
<evidence type="ECO:0000256" key="13">
    <source>
        <dbReference type="ARBA" id="ARBA00055002"/>
    </source>
</evidence>
<evidence type="ECO:0000256" key="9">
    <source>
        <dbReference type="ARBA" id="ARBA00022801"/>
    </source>
</evidence>
<dbReference type="PIRSF" id="PIRSF019634">
    <property type="entry name" value="tRNA_lig_yeast"/>
    <property type="match status" value="1"/>
</dbReference>
<dbReference type="InterPro" id="IPR015966">
    <property type="entry name" value="tRNA_lig_kin_fungi"/>
</dbReference>
<keyword evidence="4 16" id="KW-0819">tRNA processing</keyword>
<keyword evidence="22" id="KW-1185">Reference proteome</keyword>
<feature type="domain" description="tRNA ligase kinase" evidence="19">
    <location>
        <begin position="390"/>
        <end position="557"/>
    </location>
</feature>
<sequence length="823" mass="94264">MVDAIADDFKQLVEDLEAAAKLPKRGKAYKTICQISNCEKKVSSWKFNEWDYGKNNIRLPVNARGLFILEHSQKPRIVVRGYDKFFNIDEVASTSWSWLTSNTVGPYEVTVKENGCIIFISSLEDGTLVVCSKHSTGSRDDTDRNHSVAGEKFLMKQLQASGIDPKTLGLELYHMNATAVAEYCDDSFEEHILEYTKDAAGLYIHGINQNERIFKTMPMHEVNNFAERYGFKKIEHFTHSDITSLRKFLEECANVGTFRDKEIEGFVIRCKKVDGKTFFFKFKFEEPYLMYRQWREATKKYIATKSRVFSFRKHRFITNKYLDFVIPLLDADPKLCDDYMKDFGIIKLRKMFLLDFGLTGVEILNSEKIKNLEAQNAIDYQVVDENTKFLFIPIATIGCGKTTTALTLTYLYPESWGHVQNDDITGRDKSLLMKKSLELLGQEHVKAVIVDRNNHQFRERKQLFEWFADLKEKYMPYDCNVKIIALSFLPYEDIEETSKLTIRRVLARGDRHQSIKVKTDGEKKVLGIMKGFLNRYQPVIVDQEPDSMFDRVITLNVREKNSSLANVQEILRVLHDHYPILVPEIPLVEKIRSAFEKSLLYEPKITKVVGGGKKHNKESLKLKPVYFSAEIPDSKVFLKYIRGLCLEQKGSLDISAVLEGLQDNTALRKMHITLSHVGSGKKGSKKQRDMWCEFNKRYSDTLIKLGASTAQQTARIQTNDKVLFRIIKLLWDENIITALAEVADECITDGESGEIVRHLGCANDYAHITLALLQPGVKPFYSNVLCQAMSENHGFQEGHFADGTNCLELGNTASMDAHLCINL</sequence>
<evidence type="ECO:0000259" key="20">
    <source>
        <dbReference type="Pfam" id="PF09511"/>
    </source>
</evidence>
<evidence type="ECO:0000256" key="16">
    <source>
        <dbReference type="PIRNR" id="PIRNR019634"/>
    </source>
</evidence>
<feature type="domain" description="T4 RNA ligase 1-like N-terminal" evidence="20">
    <location>
        <begin position="62"/>
        <end position="289"/>
    </location>
</feature>
<proteinExistence type="inferred from homology"/>
<dbReference type="GO" id="GO:0008081">
    <property type="term" value="F:phosphoric diester hydrolase activity"/>
    <property type="evidence" value="ECO:0007669"/>
    <property type="project" value="InterPro"/>
</dbReference>
<dbReference type="OrthoDB" id="276239at2759"/>
<accession>A0A1G4KDR9</accession>
<dbReference type="GO" id="GO:0005634">
    <property type="term" value="C:nucleus"/>
    <property type="evidence" value="ECO:0007669"/>
    <property type="project" value="TreeGrafter"/>
</dbReference>
<keyword evidence="3" id="KW-0808">Transferase</keyword>
<dbReference type="FunFam" id="3.40.50.300:FF:001934">
    <property type="entry name" value="tRNA ligase"/>
    <property type="match status" value="1"/>
</dbReference>